<dbReference type="InterPro" id="IPR014001">
    <property type="entry name" value="Helicase_ATP-bd"/>
</dbReference>
<evidence type="ECO:0000256" key="11">
    <source>
        <dbReference type="ARBA" id="ARBA00044535"/>
    </source>
</evidence>
<reference evidence="15 16" key="1">
    <citation type="submission" date="2017-07" db="EMBL/GenBank/DDBJ databases">
        <title>Genome Sequence of Arenibacter algicola Strain SMS7 Isolated from a culture of the Diatom Skeletonema marinoi.</title>
        <authorList>
            <person name="Topel M."/>
            <person name="Pinder M.I.M."/>
            <person name="Johansson O.N."/>
            <person name="Kourtchenko O."/>
            <person name="Godhe A."/>
            <person name="Clarke A.K."/>
        </authorList>
    </citation>
    <scope>NUCLEOTIDE SEQUENCE [LARGE SCALE GENOMIC DNA]</scope>
    <source>
        <strain evidence="15 16">SMS7</strain>
    </source>
</reference>
<dbReference type="RefSeq" id="WP_093979566.1">
    <property type="nucleotide sequence ID" value="NZ_CP022515.1"/>
</dbReference>
<dbReference type="SUPFAM" id="SSF52540">
    <property type="entry name" value="P-loop containing nucleoside triphosphate hydrolases"/>
    <property type="match status" value="1"/>
</dbReference>
<evidence type="ECO:0000313" key="16">
    <source>
        <dbReference type="Proteomes" id="UP000204551"/>
    </source>
</evidence>
<gene>
    <name evidence="15" type="ORF">AREALGSMS7_03839</name>
</gene>
<feature type="domain" description="Helicase ATP-binding" evidence="13">
    <location>
        <begin position="26"/>
        <end position="194"/>
    </location>
</feature>
<keyword evidence="8" id="KW-0413">Isomerase</keyword>
<dbReference type="PANTHER" id="PTHR13710:SF105">
    <property type="entry name" value="ATP-DEPENDENT DNA HELICASE Q1"/>
    <property type="match status" value="1"/>
</dbReference>
<keyword evidence="4 15" id="KW-0378">Hydrolase</keyword>
<dbReference type="Gene3D" id="3.40.50.300">
    <property type="entry name" value="P-loop containing nucleotide triphosphate hydrolases"/>
    <property type="match status" value="2"/>
</dbReference>
<dbReference type="GO" id="GO:0003677">
    <property type="term" value="F:DNA binding"/>
    <property type="evidence" value="ECO:0007669"/>
    <property type="project" value="UniProtKB-KW"/>
</dbReference>
<dbReference type="Pfam" id="PF00270">
    <property type="entry name" value="DEAD"/>
    <property type="match status" value="1"/>
</dbReference>
<evidence type="ECO:0000256" key="10">
    <source>
        <dbReference type="ARBA" id="ARBA00034808"/>
    </source>
</evidence>
<accession>A0A221V1L0</accession>
<dbReference type="InterPro" id="IPR027417">
    <property type="entry name" value="P-loop_NTPase"/>
</dbReference>
<evidence type="ECO:0000313" key="15">
    <source>
        <dbReference type="EMBL" id="ASO07248.1"/>
    </source>
</evidence>
<dbReference type="EC" id="5.6.2.4" evidence="10"/>
<dbReference type="InterPro" id="IPR032284">
    <property type="entry name" value="RecQ_Zn-bd"/>
</dbReference>
<keyword evidence="7" id="KW-0238">DNA-binding</keyword>
<dbReference type="GO" id="GO:0030894">
    <property type="term" value="C:replisome"/>
    <property type="evidence" value="ECO:0007669"/>
    <property type="project" value="TreeGrafter"/>
</dbReference>
<dbReference type="PROSITE" id="PS51194">
    <property type="entry name" value="HELICASE_CTER"/>
    <property type="match status" value="1"/>
</dbReference>
<dbReference type="GO" id="GO:0005524">
    <property type="term" value="F:ATP binding"/>
    <property type="evidence" value="ECO:0007669"/>
    <property type="project" value="UniProtKB-KW"/>
</dbReference>
<dbReference type="PROSITE" id="PS51192">
    <property type="entry name" value="HELICASE_ATP_BIND_1"/>
    <property type="match status" value="1"/>
</dbReference>
<dbReference type="FunFam" id="3.40.50.300:FF:001389">
    <property type="entry name" value="ATP-dependent DNA helicase RecQ"/>
    <property type="match status" value="1"/>
</dbReference>
<dbReference type="GO" id="GO:0043138">
    <property type="term" value="F:3'-5' DNA helicase activity"/>
    <property type="evidence" value="ECO:0007669"/>
    <property type="project" value="UniProtKB-EC"/>
</dbReference>
<dbReference type="SMART" id="SM00490">
    <property type="entry name" value="HELICc"/>
    <property type="match status" value="1"/>
</dbReference>
<dbReference type="Proteomes" id="UP000204551">
    <property type="component" value="Chromosome"/>
</dbReference>
<keyword evidence="6" id="KW-0067">ATP-binding</keyword>
<evidence type="ECO:0000256" key="1">
    <source>
        <dbReference type="ARBA" id="ARBA00005446"/>
    </source>
</evidence>
<keyword evidence="5 15" id="KW-0347">Helicase</keyword>
<dbReference type="PANTHER" id="PTHR13710">
    <property type="entry name" value="DNA HELICASE RECQ FAMILY MEMBER"/>
    <property type="match status" value="1"/>
</dbReference>
<dbReference type="GO" id="GO:0006281">
    <property type="term" value="P:DNA repair"/>
    <property type="evidence" value="ECO:0007669"/>
    <property type="project" value="TreeGrafter"/>
</dbReference>
<evidence type="ECO:0000259" key="14">
    <source>
        <dbReference type="PROSITE" id="PS51194"/>
    </source>
</evidence>
<proteinExistence type="inferred from homology"/>
<dbReference type="SMART" id="SM00487">
    <property type="entry name" value="DEXDc"/>
    <property type="match status" value="1"/>
</dbReference>
<dbReference type="Pfam" id="PF16124">
    <property type="entry name" value="RecQ_Zn_bind"/>
    <property type="match status" value="1"/>
</dbReference>
<dbReference type="InterPro" id="IPR011545">
    <property type="entry name" value="DEAD/DEAH_box_helicase_dom"/>
</dbReference>
<dbReference type="EMBL" id="CP022515">
    <property type="protein sequence ID" value="ASO07248.1"/>
    <property type="molecule type" value="Genomic_DNA"/>
</dbReference>
<dbReference type="NCBIfam" id="TIGR00614">
    <property type="entry name" value="recQ_fam"/>
    <property type="match status" value="1"/>
</dbReference>
<dbReference type="InterPro" id="IPR036388">
    <property type="entry name" value="WH-like_DNA-bd_sf"/>
</dbReference>
<dbReference type="AlphaFoldDB" id="A0A221V1L0"/>
<organism evidence="15 16">
    <name type="scientific">Arenibacter algicola</name>
    <dbReference type="NCBI Taxonomy" id="616991"/>
    <lineage>
        <taxon>Bacteria</taxon>
        <taxon>Pseudomonadati</taxon>
        <taxon>Bacteroidota</taxon>
        <taxon>Flavobacteriia</taxon>
        <taxon>Flavobacteriales</taxon>
        <taxon>Flavobacteriaceae</taxon>
        <taxon>Arenibacter</taxon>
    </lineage>
</organism>
<evidence type="ECO:0000256" key="9">
    <source>
        <dbReference type="ARBA" id="ARBA00034617"/>
    </source>
</evidence>
<name>A0A221V1L0_9FLAO</name>
<sequence length="634" mass="72544">MQQHPKDILEKFWGFPDFKNSQEDIISAVLDGQDVLALLPTGGGKSLCYQVPALAREGICIVVSPLIALIRNQVDTLKKLGIKAIALTGGISFDEVNNLLDNCLYGNYKFLYLSPERLQQELVQERIRQMNVNLIAIDEAHCISQWGNDFRPAYLECHILKELAPNVPMIALTATATEMVVKDICNNLHLEQPLVVKDSFSRNNITFNVYWEEDKKYRLKELCAQTNTSSIVYVRSRKMTMELAYYLSQQGHTATFFHGGISKKDKDTRLNQWLENKVKIMVATNAFGMGIDKPDVGLVVHYQIPDSMENYFQEAGRAGRDGKPANAALITNPTDEAQVRKQFLGVLPDVDFLKLLYRKLANYFQIPFGEGSGETFQLPFNSFCETYKLNTTLTYNGLRLLDQNSVISLTEAFSQRTSIRMIASKHQIFDYLEKNRASATIVQTILRTYGGIFDFDTKINPLLISRKANTSENDVIAVLEKMEKDEIIEYHAQHSDLEITFLVPREDERTINIFAKKIKQIQQVKKDNVESMLTYIKDSKQCRSRHILKYFGEASKENCGKCDVCLQKNPINNDIIKIIEQDILQILMVRKESSRELIKLLTYKESSIILALQRLLEERRISVNSINQYEIIKK</sequence>
<evidence type="ECO:0000256" key="7">
    <source>
        <dbReference type="ARBA" id="ARBA00023125"/>
    </source>
</evidence>
<dbReference type="Pfam" id="PF00271">
    <property type="entry name" value="Helicase_C"/>
    <property type="match status" value="1"/>
</dbReference>
<dbReference type="GO" id="GO:0046872">
    <property type="term" value="F:metal ion binding"/>
    <property type="evidence" value="ECO:0007669"/>
    <property type="project" value="UniProtKB-KW"/>
</dbReference>
<dbReference type="eggNOG" id="COG0514">
    <property type="taxonomic scope" value="Bacteria"/>
</dbReference>
<evidence type="ECO:0000256" key="5">
    <source>
        <dbReference type="ARBA" id="ARBA00022806"/>
    </source>
</evidence>
<evidence type="ECO:0000259" key="13">
    <source>
        <dbReference type="PROSITE" id="PS51192"/>
    </source>
</evidence>
<keyword evidence="3" id="KW-0547">Nucleotide-binding</keyword>
<evidence type="ECO:0000256" key="12">
    <source>
        <dbReference type="ARBA" id="ARBA00044550"/>
    </source>
</evidence>
<evidence type="ECO:0000256" key="8">
    <source>
        <dbReference type="ARBA" id="ARBA00023235"/>
    </source>
</evidence>
<dbReference type="GO" id="GO:0043590">
    <property type="term" value="C:bacterial nucleoid"/>
    <property type="evidence" value="ECO:0007669"/>
    <property type="project" value="TreeGrafter"/>
</dbReference>
<keyword evidence="2" id="KW-0479">Metal-binding</keyword>
<evidence type="ECO:0000256" key="3">
    <source>
        <dbReference type="ARBA" id="ARBA00022741"/>
    </source>
</evidence>
<feature type="domain" description="Helicase C-terminal" evidence="14">
    <location>
        <begin position="218"/>
        <end position="361"/>
    </location>
</feature>
<comment type="catalytic activity">
    <reaction evidence="9">
        <text>Couples ATP hydrolysis with the unwinding of duplex DNA by translocating in the 3'-5' direction.</text>
        <dbReference type="EC" id="5.6.2.4"/>
    </reaction>
</comment>
<evidence type="ECO:0000256" key="4">
    <source>
        <dbReference type="ARBA" id="ARBA00022801"/>
    </source>
</evidence>
<dbReference type="STRING" id="616991.GCA_000733925_02089"/>
<dbReference type="GO" id="GO:0005737">
    <property type="term" value="C:cytoplasm"/>
    <property type="evidence" value="ECO:0007669"/>
    <property type="project" value="TreeGrafter"/>
</dbReference>
<evidence type="ECO:0000256" key="2">
    <source>
        <dbReference type="ARBA" id="ARBA00022723"/>
    </source>
</evidence>
<protein>
    <recommendedName>
        <fullName evidence="11">ATP-dependent DNA helicase RecQ</fullName>
        <ecNumber evidence="10">5.6.2.4</ecNumber>
    </recommendedName>
    <alternativeName>
        <fullName evidence="12">DNA 3'-5' helicase RecQ</fullName>
    </alternativeName>
</protein>
<dbReference type="InterPro" id="IPR001650">
    <property type="entry name" value="Helicase_C-like"/>
</dbReference>
<dbReference type="CDD" id="cd17920">
    <property type="entry name" value="DEXHc_RecQ"/>
    <property type="match status" value="1"/>
</dbReference>
<dbReference type="GO" id="GO:0016787">
    <property type="term" value="F:hydrolase activity"/>
    <property type="evidence" value="ECO:0007669"/>
    <property type="project" value="UniProtKB-KW"/>
</dbReference>
<dbReference type="GO" id="GO:0009378">
    <property type="term" value="F:four-way junction helicase activity"/>
    <property type="evidence" value="ECO:0007669"/>
    <property type="project" value="TreeGrafter"/>
</dbReference>
<dbReference type="GO" id="GO:0006310">
    <property type="term" value="P:DNA recombination"/>
    <property type="evidence" value="ECO:0007669"/>
    <property type="project" value="InterPro"/>
</dbReference>
<comment type="similarity">
    <text evidence="1">Belongs to the helicase family. RecQ subfamily.</text>
</comment>
<evidence type="ECO:0000256" key="6">
    <source>
        <dbReference type="ARBA" id="ARBA00022840"/>
    </source>
</evidence>
<dbReference type="KEGG" id="aalg:AREALGSMS7_03839"/>
<dbReference type="InterPro" id="IPR004589">
    <property type="entry name" value="DNA_helicase_ATP-dep_RecQ"/>
</dbReference>
<dbReference type="Gene3D" id="1.10.10.10">
    <property type="entry name" value="Winged helix-like DNA-binding domain superfamily/Winged helix DNA-binding domain"/>
    <property type="match status" value="1"/>
</dbReference>